<keyword evidence="3" id="KW-0949">S-adenosyl-L-methionine</keyword>
<accession>A0ABQ4EAC9</accession>
<gene>
    <name evidence="5" type="ORF">Pen02_65840</name>
</gene>
<dbReference type="Gene3D" id="3.40.50.150">
    <property type="entry name" value="Vaccinia Virus protein VP39"/>
    <property type="match status" value="1"/>
</dbReference>
<keyword evidence="2" id="KW-0808">Transferase</keyword>
<dbReference type="InterPro" id="IPR029063">
    <property type="entry name" value="SAM-dependent_MTases_sf"/>
</dbReference>
<feature type="domain" description="Methyltransferase" evidence="4">
    <location>
        <begin position="64"/>
        <end position="151"/>
    </location>
</feature>
<dbReference type="Pfam" id="PF13649">
    <property type="entry name" value="Methyltransf_25"/>
    <property type="match status" value="1"/>
</dbReference>
<evidence type="ECO:0000256" key="2">
    <source>
        <dbReference type="ARBA" id="ARBA00022679"/>
    </source>
</evidence>
<evidence type="ECO:0000256" key="3">
    <source>
        <dbReference type="ARBA" id="ARBA00022691"/>
    </source>
</evidence>
<dbReference type="PANTHER" id="PTHR43464:SF19">
    <property type="entry name" value="UBIQUINONE BIOSYNTHESIS O-METHYLTRANSFERASE, MITOCHONDRIAL"/>
    <property type="match status" value="1"/>
</dbReference>
<dbReference type="CDD" id="cd02440">
    <property type="entry name" value="AdoMet_MTases"/>
    <property type="match status" value="1"/>
</dbReference>
<dbReference type="Proteomes" id="UP000646749">
    <property type="component" value="Unassembled WGS sequence"/>
</dbReference>
<dbReference type="PANTHER" id="PTHR43464">
    <property type="entry name" value="METHYLTRANSFERASE"/>
    <property type="match status" value="1"/>
</dbReference>
<dbReference type="SUPFAM" id="SSF53335">
    <property type="entry name" value="S-adenosyl-L-methionine-dependent methyltransferases"/>
    <property type="match status" value="1"/>
</dbReference>
<sequence length="213" mass="24254">MGLLSAEENAAYWNARHQREGDLRSGGDMSFDEPTNRMFYILRLSLLLDIVGHQSDPVAPLFLLDAGCGKGWFSRELARFGHQVDGIDASESALAYCRERGGGARYFQSSLSGWRSPWLYDVVLSVDVLFHILDDDEWERSVRNLASLVRLRGRLALADWGEDGDRTYGNYQVVRGRNRYVPLARECGLRFDGWRPYAFRGNPNGFYVFTRTG</sequence>
<comment type="caution">
    <text evidence="5">The sequence shown here is derived from an EMBL/GenBank/DDBJ whole genome shotgun (WGS) entry which is preliminary data.</text>
</comment>
<proteinExistence type="predicted"/>
<evidence type="ECO:0000259" key="4">
    <source>
        <dbReference type="Pfam" id="PF13649"/>
    </source>
</evidence>
<name>A0ABQ4EAC9_9ACTN</name>
<dbReference type="RefSeq" id="WP_203870004.1">
    <property type="nucleotide sequence ID" value="NZ_BONW01000039.1"/>
</dbReference>
<keyword evidence="1" id="KW-0489">Methyltransferase</keyword>
<evidence type="ECO:0000256" key="1">
    <source>
        <dbReference type="ARBA" id="ARBA00022603"/>
    </source>
</evidence>
<evidence type="ECO:0000313" key="6">
    <source>
        <dbReference type="Proteomes" id="UP000646749"/>
    </source>
</evidence>
<evidence type="ECO:0000313" key="5">
    <source>
        <dbReference type="EMBL" id="GIG91648.1"/>
    </source>
</evidence>
<organism evidence="5 6">
    <name type="scientific">Plantactinospora endophytica</name>
    <dbReference type="NCBI Taxonomy" id="673535"/>
    <lineage>
        <taxon>Bacteria</taxon>
        <taxon>Bacillati</taxon>
        <taxon>Actinomycetota</taxon>
        <taxon>Actinomycetes</taxon>
        <taxon>Micromonosporales</taxon>
        <taxon>Micromonosporaceae</taxon>
        <taxon>Plantactinospora</taxon>
    </lineage>
</organism>
<dbReference type="InterPro" id="IPR041698">
    <property type="entry name" value="Methyltransf_25"/>
</dbReference>
<reference evidence="5 6" key="1">
    <citation type="submission" date="2021-01" db="EMBL/GenBank/DDBJ databases">
        <title>Whole genome shotgun sequence of Plantactinospora endophytica NBRC 110450.</title>
        <authorList>
            <person name="Komaki H."/>
            <person name="Tamura T."/>
        </authorList>
    </citation>
    <scope>NUCLEOTIDE SEQUENCE [LARGE SCALE GENOMIC DNA]</scope>
    <source>
        <strain evidence="5 6">NBRC 110450</strain>
    </source>
</reference>
<keyword evidence="6" id="KW-1185">Reference proteome</keyword>
<dbReference type="EMBL" id="BONW01000039">
    <property type="protein sequence ID" value="GIG91648.1"/>
    <property type="molecule type" value="Genomic_DNA"/>
</dbReference>
<protein>
    <recommendedName>
        <fullName evidence="4">Methyltransferase domain-containing protein</fullName>
    </recommendedName>
</protein>